<dbReference type="InterPro" id="IPR001633">
    <property type="entry name" value="EAL_dom"/>
</dbReference>
<feature type="domain" description="PAS" evidence="1">
    <location>
        <begin position="52"/>
        <end position="91"/>
    </location>
</feature>
<evidence type="ECO:0000313" key="5">
    <source>
        <dbReference type="EMBL" id="POR56850.1"/>
    </source>
</evidence>
<dbReference type="SUPFAM" id="SSF55073">
    <property type="entry name" value="Nucleotide cyclase"/>
    <property type="match status" value="1"/>
</dbReference>
<dbReference type="InterPro" id="IPR052155">
    <property type="entry name" value="Biofilm_reg_signaling"/>
</dbReference>
<dbReference type="InterPro" id="IPR043128">
    <property type="entry name" value="Rev_trsase/Diguanyl_cyclase"/>
</dbReference>
<name>A0A2S4MQ13_9HYPH</name>
<dbReference type="InterPro" id="IPR000014">
    <property type="entry name" value="PAS"/>
</dbReference>
<protein>
    <submittedName>
        <fullName evidence="5">Diguanylate cyclase/phosphodiesterase with PAS/PAC sensor(S)</fullName>
    </submittedName>
</protein>
<evidence type="ECO:0000259" key="3">
    <source>
        <dbReference type="PROSITE" id="PS50883"/>
    </source>
</evidence>
<dbReference type="PANTHER" id="PTHR44757">
    <property type="entry name" value="DIGUANYLATE CYCLASE DGCP"/>
    <property type="match status" value="1"/>
</dbReference>
<evidence type="ECO:0000259" key="1">
    <source>
        <dbReference type="PROSITE" id="PS50112"/>
    </source>
</evidence>
<dbReference type="PROSITE" id="PS50112">
    <property type="entry name" value="PAS"/>
    <property type="match status" value="1"/>
</dbReference>
<dbReference type="NCBIfam" id="TIGR00254">
    <property type="entry name" value="GGDEF"/>
    <property type="match status" value="1"/>
</dbReference>
<dbReference type="InterPro" id="IPR000700">
    <property type="entry name" value="PAS-assoc_C"/>
</dbReference>
<proteinExistence type="predicted"/>
<gene>
    <name evidence="5" type="ORF">CYD53_101372</name>
</gene>
<dbReference type="PROSITE" id="PS50883">
    <property type="entry name" value="EAL"/>
    <property type="match status" value="1"/>
</dbReference>
<dbReference type="Pfam" id="PF00563">
    <property type="entry name" value="EAL"/>
    <property type="match status" value="1"/>
</dbReference>
<dbReference type="InterPro" id="IPR000160">
    <property type="entry name" value="GGDEF_dom"/>
</dbReference>
<dbReference type="InterPro" id="IPR013656">
    <property type="entry name" value="PAS_4"/>
</dbReference>
<dbReference type="Gene3D" id="3.30.450.20">
    <property type="entry name" value="PAS domain"/>
    <property type="match status" value="1"/>
</dbReference>
<dbReference type="CDD" id="cd01949">
    <property type="entry name" value="GGDEF"/>
    <property type="match status" value="1"/>
</dbReference>
<dbReference type="InterPro" id="IPR035919">
    <property type="entry name" value="EAL_sf"/>
</dbReference>
<dbReference type="PROSITE" id="PS50113">
    <property type="entry name" value="PAC"/>
    <property type="match status" value="1"/>
</dbReference>
<dbReference type="Gene3D" id="3.20.20.450">
    <property type="entry name" value="EAL domain"/>
    <property type="match status" value="1"/>
</dbReference>
<dbReference type="EMBL" id="PQFZ01000001">
    <property type="protein sequence ID" value="POR56850.1"/>
    <property type="molecule type" value="Genomic_DNA"/>
</dbReference>
<feature type="domain" description="PAC" evidence="2">
    <location>
        <begin position="130"/>
        <end position="182"/>
    </location>
</feature>
<dbReference type="Gene3D" id="3.30.70.270">
    <property type="match status" value="1"/>
</dbReference>
<dbReference type="AlphaFoldDB" id="A0A2S4MQ13"/>
<keyword evidence="6" id="KW-1185">Reference proteome</keyword>
<dbReference type="RefSeq" id="WP_103716411.1">
    <property type="nucleotide sequence ID" value="NZ_PQFZ01000001.1"/>
</dbReference>
<accession>A0A2S4MQ13</accession>
<dbReference type="Pfam" id="PF08448">
    <property type="entry name" value="PAS_4"/>
    <property type="match status" value="1"/>
</dbReference>
<dbReference type="NCBIfam" id="TIGR00229">
    <property type="entry name" value="sensory_box"/>
    <property type="match status" value="1"/>
</dbReference>
<comment type="caution">
    <text evidence="5">The sequence shown here is derived from an EMBL/GenBank/DDBJ whole genome shotgun (WGS) entry which is preliminary data.</text>
</comment>
<dbReference type="SUPFAM" id="SSF141868">
    <property type="entry name" value="EAL domain-like"/>
    <property type="match status" value="1"/>
</dbReference>
<dbReference type="InterPro" id="IPR029787">
    <property type="entry name" value="Nucleotide_cyclase"/>
</dbReference>
<dbReference type="Proteomes" id="UP000236919">
    <property type="component" value="Unassembled WGS sequence"/>
</dbReference>
<feature type="domain" description="EAL" evidence="3">
    <location>
        <begin position="355"/>
        <end position="602"/>
    </location>
</feature>
<dbReference type="SUPFAM" id="SSF55785">
    <property type="entry name" value="PYP-like sensor domain (PAS domain)"/>
    <property type="match status" value="1"/>
</dbReference>
<evidence type="ECO:0000259" key="4">
    <source>
        <dbReference type="PROSITE" id="PS50887"/>
    </source>
</evidence>
<dbReference type="Pfam" id="PF00990">
    <property type="entry name" value="GGDEF"/>
    <property type="match status" value="1"/>
</dbReference>
<dbReference type="OrthoDB" id="9814202at2"/>
<evidence type="ECO:0000313" key="6">
    <source>
        <dbReference type="Proteomes" id="UP000236919"/>
    </source>
</evidence>
<dbReference type="SMART" id="SM00267">
    <property type="entry name" value="GGDEF"/>
    <property type="match status" value="1"/>
</dbReference>
<sequence length="602" mass="64885">MSKAVTSPDATAYRRFSADRQIASGFAALREGGVDLSQIAAAAAKNDMPVRRDAWFEGVLDQLPICVYMTDAGGRVTYVNRAASAFVGREPRIGADRWCITHKLFTIEGASLAPQDGPMAVALRESRPVRGVEAMLERPDGTRTPILTYPTPLFGDDGALTGGFNLLVDISKRKQAEQKLADTLHHDGLTGLHNRPALSAHLDRRLTQARLAGEGLVVMRMDLDGFKALNDEHGHAVGDAVLVEAAQRLRASADDAFLARIGGDEFMLVSGALQTEGEARAQAERVCCAFADEFFAGGHSFKISVSAGYARFPGDGEDQIRLIAAANAALNLAKSEGPGAMRMFDLAEQAREQERVTFSRHLRQAIERDEIHPHYQPLFRADGSIAGFEALARWKDPVRGIVAPASFIPAAEEGGLIARLDAYVLRSACIEAARWTQPLRISVNISALEFQSGDLPGRVAAVLAETGLDPERLELEITEGVMVTDADRAMATFGKLRALGVRIALDDFGTGYSSLSYLHRFPLTTLKIDRSFVAKLGVTLESVAITRAVIQLGHALGIEVVAEGVETPEQLDFLIQEGCDLTQGFLLGRPLDASAYAHVTGA</sequence>
<dbReference type="PANTHER" id="PTHR44757:SF2">
    <property type="entry name" value="BIOFILM ARCHITECTURE MAINTENANCE PROTEIN MBAA"/>
    <property type="match status" value="1"/>
</dbReference>
<dbReference type="SMART" id="SM00052">
    <property type="entry name" value="EAL"/>
    <property type="match status" value="1"/>
</dbReference>
<dbReference type="InterPro" id="IPR035965">
    <property type="entry name" value="PAS-like_dom_sf"/>
</dbReference>
<reference evidence="5 6" key="1">
    <citation type="submission" date="2018-01" db="EMBL/GenBank/DDBJ databases">
        <title>Genomic Encyclopedia of Type Strains, Phase III (KMG-III): the genomes of soil and plant-associated and newly described type strains.</title>
        <authorList>
            <person name="Whitman W."/>
        </authorList>
    </citation>
    <scope>NUCLEOTIDE SEQUENCE [LARGE SCALE GENOMIC DNA]</scope>
    <source>
        <strain evidence="5 6">1131</strain>
    </source>
</reference>
<evidence type="ECO:0000259" key="2">
    <source>
        <dbReference type="PROSITE" id="PS50113"/>
    </source>
</evidence>
<dbReference type="PROSITE" id="PS50887">
    <property type="entry name" value="GGDEF"/>
    <property type="match status" value="1"/>
</dbReference>
<dbReference type="CDD" id="cd01948">
    <property type="entry name" value="EAL"/>
    <property type="match status" value="1"/>
</dbReference>
<organism evidence="5 6">
    <name type="scientific">Bosea psychrotolerans</name>
    <dbReference type="NCBI Taxonomy" id="1871628"/>
    <lineage>
        <taxon>Bacteria</taxon>
        <taxon>Pseudomonadati</taxon>
        <taxon>Pseudomonadota</taxon>
        <taxon>Alphaproteobacteria</taxon>
        <taxon>Hyphomicrobiales</taxon>
        <taxon>Boseaceae</taxon>
        <taxon>Bosea</taxon>
    </lineage>
</organism>
<feature type="domain" description="GGDEF" evidence="4">
    <location>
        <begin position="214"/>
        <end position="346"/>
    </location>
</feature>